<keyword evidence="1" id="KW-0472">Membrane</keyword>
<dbReference type="EMBL" id="AP035881">
    <property type="protein sequence ID" value="BFP45116.1"/>
    <property type="molecule type" value="Genomic_DNA"/>
</dbReference>
<dbReference type="AlphaFoldDB" id="A0AB33JUI2"/>
<evidence type="ECO:0008006" key="3">
    <source>
        <dbReference type="Google" id="ProtNLM"/>
    </source>
</evidence>
<evidence type="ECO:0000313" key="2">
    <source>
        <dbReference type="EMBL" id="BFP45116.1"/>
    </source>
</evidence>
<reference evidence="2" key="1">
    <citation type="submission" date="2024-07" db="EMBL/GenBank/DDBJ databases">
        <title>Complete genome sequences of cellulolytic bacteria, Kitasatospora sp. CMC57 and Streptomyces sp. CMC78, isolated from Japanese agricultural soil.</title>
        <authorList>
            <person name="Hashimoto T."/>
            <person name="Ito M."/>
            <person name="Iwamoto M."/>
            <person name="Fukahori D."/>
            <person name="Shoda T."/>
            <person name="Sakoda M."/>
            <person name="Morohoshi T."/>
            <person name="Mitsuboshi M."/>
            <person name="Nishizawa T."/>
        </authorList>
    </citation>
    <scope>NUCLEOTIDE SEQUENCE</scope>
    <source>
        <strain evidence="2">CMC57</strain>
    </source>
</reference>
<name>A0AB33JUI2_9ACTN</name>
<proteinExistence type="predicted"/>
<dbReference type="PANTHER" id="PTHR47704">
    <property type="entry name" value="POTASSIUM TRANSPORTER KIMA"/>
    <property type="match status" value="1"/>
</dbReference>
<feature type="transmembrane region" description="Helical" evidence="1">
    <location>
        <begin position="100"/>
        <end position="122"/>
    </location>
</feature>
<accession>A0AB33JUI2</accession>
<feature type="transmembrane region" description="Helical" evidence="1">
    <location>
        <begin position="146"/>
        <end position="175"/>
    </location>
</feature>
<dbReference type="InterPro" id="IPR053153">
    <property type="entry name" value="APC_K+_Transporter"/>
</dbReference>
<dbReference type="Gene3D" id="1.20.1740.10">
    <property type="entry name" value="Amino acid/polyamine transporter I"/>
    <property type="match status" value="1"/>
</dbReference>
<dbReference type="PANTHER" id="PTHR47704:SF1">
    <property type="entry name" value="POTASSIUM TRANSPORTER KIMA"/>
    <property type="match status" value="1"/>
</dbReference>
<gene>
    <name evidence="2" type="ORF">KCMC57_14840</name>
</gene>
<keyword evidence="1" id="KW-0812">Transmembrane</keyword>
<keyword evidence="1" id="KW-1133">Transmembrane helix</keyword>
<organism evidence="2">
    <name type="scientific">Kitasatospora sp. CMC57</name>
    <dbReference type="NCBI Taxonomy" id="3231513"/>
    <lineage>
        <taxon>Bacteria</taxon>
        <taxon>Bacillati</taxon>
        <taxon>Actinomycetota</taxon>
        <taxon>Actinomycetes</taxon>
        <taxon>Kitasatosporales</taxon>
        <taxon>Streptomycetaceae</taxon>
        <taxon>Kitasatospora</taxon>
    </lineage>
</organism>
<evidence type="ECO:0000256" key="1">
    <source>
        <dbReference type="SAM" id="Phobius"/>
    </source>
</evidence>
<protein>
    <recommendedName>
        <fullName evidence="3">Amino acid permease</fullName>
    </recommendedName>
</protein>
<sequence length="214" mass="22632">MFALRFARGRRELLGSVHPSPGQWELHNYSTVSGEHDDLADGVFGVVGFHRHRDNAAVMAPERCTAFAAGCSALTGVEAIANAVPTFRTPGVRRAQRTEVALGALLGVMLVGLAVLIGRFHLQPVDGVTVLAQLADASLGHGCGFYLVQCATVVLLALAANTSFGGMPVLLHLLARDNTCRMSSRCMPTGRCTGTACCSSRRSPRRCWSAPAAT</sequence>